<dbReference type="SUPFAM" id="SSF51735">
    <property type="entry name" value="NAD(P)-binding Rossmann-fold domains"/>
    <property type="match status" value="1"/>
</dbReference>
<comment type="caution">
    <text evidence="3">The sequence shown here is derived from an EMBL/GenBank/DDBJ whole genome shotgun (WGS) entry which is preliminary data.</text>
</comment>
<sequence length="252" mass="26069">MREFDDRVVLVTGAAGGIGLATARAFARQGARLMLADLDGEDGESAAATLREAGCEARFTHTDVASPSACEAMVAGTMAAFGRIDVAVNNAGISGTHQVPSADYGLDVWQQVIATNLSGVFYCLRYEIAAMLRGGGGAIVNTASVLAQVAFPCTAAYTASKHGVLGLTRAVALEYAGHGIRCNAVGPGMIDTPMLRSALTTGQQRDMLLAMIPAARFGKPEEIAEAIVWLASDRAAYLNGAFVAADGGFLTH</sequence>
<evidence type="ECO:0000313" key="3">
    <source>
        <dbReference type="EMBL" id="TWG88263.1"/>
    </source>
</evidence>
<keyword evidence="2" id="KW-0560">Oxidoreductase</keyword>
<dbReference type="PRINTS" id="PR00080">
    <property type="entry name" value="SDRFAMILY"/>
</dbReference>
<dbReference type="Proteomes" id="UP000318141">
    <property type="component" value="Unassembled WGS sequence"/>
</dbReference>
<protein>
    <submittedName>
        <fullName evidence="3">NAD(P)-dependent dehydrogenase (Short-subunit alcohol dehydrogenase family)</fullName>
    </submittedName>
</protein>
<dbReference type="Gene3D" id="3.40.50.720">
    <property type="entry name" value="NAD(P)-binding Rossmann-like Domain"/>
    <property type="match status" value="1"/>
</dbReference>
<dbReference type="InterPro" id="IPR002347">
    <property type="entry name" value="SDR_fam"/>
</dbReference>
<dbReference type="FunFam" id="3.40.50.720:FF:000084">
    <property type="entry name" value="Short-chain dehydrogenase reductase"/>
    <property type="match status" value="1"/>
</dbReference>
<dbReference type="GO" id="GO:0016491">
    <property type="term" value="F:oxidoreductase activity"/>
    <property type="evidence" value="ECO:0007669"/>
    <property type="project" value="UniProtKB-KW"/>
</dbReference>
<evidence type="ECO:0000256" key="1">
    <source>
        <dbReference type="ARBA" id="ARBA00006484"/>
    </source>
</evidence>
<dbReference type="InterPro" id="IPR036291">
    <property type="entry name" value="NAD(P)-bd_dom_sf"/>
</dbReference>
<dbReference type="PANTHER" id="PTHR24321:SF8">
    <property type="entry name" value="ESTRADIOL 17-BETA-DEHYDROGENASE 8-RELATED"/>
    <property type="match status" value="1"/>
</dbReference>
<dbReference type="PROSITE" id="PS00061">
    <property type="entry name" value="ADH_SHORT"/>
    <property type="match status" value="1"/>
</dbReference>
<gene>
    <name evidence="3" type="ORF">L602_001300000200</name>
</gene>
<dbReference type="Pfam" id="PF13561">
    <property type="entry name" value="adh_short_C2"/>
    <property type="match status" value="1"/>
</dbReference>
<comment type="similarity">
    <text evidence="1">Belongs to the short-chain dehydrogenases/reductases (SDR) family.</text>
</comment>
<dbReference type="PRINTS" id="PR00081">
    <property type="entry name" value="GDHRDH"/>
</dbReference>
<evidence type="ECO:0000313" key="4">
    <source>
        <dbReference type="Proteomes" id="UP000318141"/>
    </source>
</evidence>
<reference evidence="3 4" key="1">
    <citation type="submission" date="2019-07" db="EMBL/GenBank/DDBJ databases">
        <title>Genome sequencing of lignin-degrading bacterial isolates.</title>
        <authorList>
            <person name="Gladden J."/>
        </authorList>
    </citation>
    <scope>NUCLEOTIDE SEQUENCE [LARGE SCALE GENOMIC DNA]</scope>
    <source>
        <strain evidence="3 4">J11</strain>
    </source>
</reference>
<dbReference type="EMBL" id="VLJN01000005">
    <property type="protein sequence ID" value="TWG88263.1"/>
    <property type="molecule type" value="Genomic_DNA"/>
</dbReference>
<dbReference type="AlphaFoldDB" id="A0A562BU67"/>
<evidence type="ECO:0000256" key="2">
    <source>
        <dbReference type="ARBA" id="ARBA00023002"/>
    </source>
</evidence>
<dbReference type="PANTHER" id="PTHR24321">
    <property type="entry name" value="DEHYDROGENASES, SHORT CHAIN"/>
    <property type="match status" value="1"/>
</dbReference>
<proteinExistence type="inferred from homology"/>
<dbReference type="OrthoDB" id="7064009at2"/>
<dbReference type="NCBIfam" id="NF005559">
    <property type="entry name" value="PRK07231.1"/>
    <property type="match status" value="1"/>
</dbReference>
<dbReference type="InterPro" id="IPR020904">
    <property type="entry name" value="Sc_DH/Rdtase_CS"/>
</dbReference>
<name>A0A562BU67_9BURK</name>
<organism evidence="3 4">
    <name type="scientific">Cupriavidus gilardii J11</name>
    <dbReference type="NCBI Taxonomy" id="936133"/>
    <lineage>
        <taxon>Bacteria</taxon>
        <taxon>Pseudomonadati</taxon>
        <taxon>Pseudomonadota</taxon>
        <taxon>Betaproteobacteria</taxon>
        <taxon>Burkholderiales</taxon>
        <taxon>Burkholderiaceae</taxon>
        <taxon>Cupriavidus</taxon>
    </lineage>
</organism>
<accession>A0A562BU67</accession>
<keyword evidence="4" id="KW-1185">Reference proteome</keyword>